<name>A0A9D5UDR1_9CELL</name>
<feature type="transmembrane region" description="Helical" evidence="1">
    <location>
        <begin position="77"/>
        <end position="96"/>
    </location>
</feature>
<dbReference type="Proteomes" id="UP000822993">
    <property type="component" value="Unassembled WGS sequence"/>
</dbReference>
<feature type="transmembrane region" description="Helical" evidence="1">
    <location>
        <begin position="21"/>
        <end position="42"/>
    </location>
</feature>
<evidence type="ECO:0000256" key="1">
    <source>
        <dbReference type="SAM" id="Phobius"/>
    </source>
</evidence>
<evidence type="ECO:0000313" key="3">
    <source>
        <dbReference type="Proteomes" id="UP000822993"/>
    </source>
</evidence>
<keyword evidence="1" id="KW-0812">Transmembrane</keyword>
<keyword evidence="3" id="KW-1185">Reference proteome</keyword>
<accession>A0A9D5UDR1</accession>
<proteinExistence type="predicted"/>
<evidence type="ECO:0000313" key="2">
    <source>
        <dbReference type="EMBL" id="MBE7699092.1"/>
    </source>
</evidence>
<dbReference type="EMBL" id="JACSPN010000002">
    <property type="protein sequence ID" value="MBE7699092.1"/>
    <property type="molecule type" value="Genomic_DNA"/>
</dbReference>
<protein>
    <submittedName>
        <fullName evidence="2">Uncharacterized protein</fullName>
    </submittedName>
</protein>
<keyword evidence="1" id="KW-0472">Membrane</keyword>
<reference evidence="2 3" key="1">
    <citation type="submission" date="2020-08" db="EMBL/GenBank/DDBJ databases">
        <title>A Genomic Blueprint of the Chicken Gut Microbiome.</title>
        <authorList>
            <person name="Gilroy R."/>
            <person name="Ravi A."/>
            <person name="Getino M."/>
            <person name="Pursley I."/>
            <person name="Horton D.L."/>
            <person name="Alikhan N.-F."/>
            <person name="Baker D."/>
            <person name="Gharbi K."/>
            <person name="Hall N."/>
            <person name="Watson M."/>
            <person name="Adriaenssens E.M."/>
            <person name="Foster-Nyarko E."/>
            <person name="Jarju S."/>
            <person name="Secka A."/>
            <person name="Antonio M."/>
            <person name="Oren A."/>
            <person name="Chaudhuri R."/>
            <person name="La Ragione R.M."/>
            <person name="Hildebrand F."/>
            <person name="Pallen M.J."/>
        </authorList>
    </citation>
    <scope>NUCLEOTIDE SEQUENCE [LARGE SCALE GENOMIC DNA]</scope>
    <source>
        <strain evidence="2 3">Sa1BUA8</strain>
    </source>
</reference>
<keyword evidence="1" id="KW-1133">Transmembrane helix</keyword>
<comment type="caution">
    <text evidence="2">The sequence shown here is derived from an EMBL/GenBank/DDBJ whole genome shotgun (WGS) entry which is preliminary data.</text>
</comment>
<organism evidence="2 3">
    <name type="scientific">Oerskovia douganii</name>
    <dbReference type="NCBI Taxonomy" id="2762210"/>
    <lineage>
        <taxon>Bacteria</taxon>
        <taxon>Bacillati</taxon>
        <taxon>Actinomycetota</taxon>
        <taxon>Actinomycetes</taxon>
        <taxon>Micrococcales</taxon>
        <taxon>Cellulomonadaceae</taxon>
        <taxon>Oerskovia</taxon>
    </lineage>
</organism>
<sequence length="126" mass="13456">MTGSFGRPRPRPQRRGLAVGRLIAGVLVAFMGYVLVAIPAMITYDVGMDGYGYYCETGMFVEADLACFGDPTPATEAFAALVAMVTVPAALGILVAWPRRRGLFLLLLACAALGLYAYLVIAHPRT</sequence>
<feature type="transmembrane region" description="Helical" evidence="1">
    <location>
        <begin position="103"/>
        <end position="121"/>
    </location>
</feature>
<gene>
    <name evidence="2" type="ORF">H9623_02065</name>
</gene>
<dbReference type="AlphaFoldDB" id="A0A9D5UDR1"/>
<dbReference type="RefSeq" id="WP_193718438.1">
    <property type="nucleotide sequence ID" value="NZ_JACSPN010000002.1"/>
</dbReference>